<dbReference type="GO" id="GO:0004590">
    <property type="term" value="F:orotidine-5'-phosphate decarboxylase activity"/>
    <property type="evidence" value="ECO:0007669"/>
    <property type="project" value="UniProtKB-UniRule"/>
</dbReference>
<evidence type="ECO:0000256" key="5">
    <source>
        <dbReference type="ARBA" id="ARBA00023239"/>
    </source>
</evidence>
<proteinExistence type="inferred from homology"/>
<keyword evidence="4 7" id="KW-0665">Pyrimidine biosynthesis</keyword>
<evidence type="ECO:0000256" key="2">
    <source>
        <dbReference type="ARBA" id="ARBA00008847"/>
    </source>
</evidence>
<dbReference type="InterPro" id="IPR013785">
    <property type="entry name" value="Aldolase_TIM"/>
</dbReference>
<dbReference type="GO" id="GO:0044205">
    <property type="term" value="P:'de novo' UMP biosynthetic process"/>
    <property type="evidence" value="ECO:0007669"/>
    <property type="project" value="UniProtKB-UniRule"/>
</dbReference>
<keyword evidence="5 7" id="KW-0456">Lyase</keyword>
<feature type="active site" description="Proton donor" evidence="7">
    <location>
        <position position="96"/>
    </location>
</feature>
<dbReference type="InterPro" id="IPR011995">
    <property type="entry name" value="OMPdecase_type-2"/>
</dbReference>
<protein>
    <recommendedName>
        <fullName evidence="7">Orotidine 5'-phosphate decarboxylase</fullName>
        <ecNumber evidence="7">4.1.1.23</ecNumber>
    </recommendedName>
    <alternativeName>
        <fullName evidence="7">OMP decarboxylase</fullName>
        <shortName evidence="7">OMPDCase</shortName>
        <shortName evidence="7">OMPdecase</shortName>
    </alternativeName>
</protein>
<feature type="domain" description="Orotidine 5'-phosphate decarboxylase" evidence="8">
    <location>
        <begin position="16"/>
        <end position="255"/>
    </location>
</feature>
<evidence type="ECO:0000256" key="6">
    <source>
        <dbReference type="ARBA" id="ARBA00049157"/>
    </source>
</evidence>
<evidence type="ECO:0000313" key="10">
    <source>
        <dbReference type="Proteomes" id="UP000824112"/>
    </source>
</evidence>
<organism evidence="9 10">
    <name type="scientific">Candidatus Gallibacteroides avistercoris</name>
    <dbReference type="NCBI Taxonomy" id="2840833"/>
    <lineage>
        <taxon>Bacteria</taxon>
        <taxon>Pseudomonadati</taxon>
        <taxon>Bacteroidota</taxon>
        <taxon>Bacteroidia</taxon>
        <taxon>Bacteroidales</taxon>
        <taxon>Bacteroidaceae</taxon>
        <taxon>Bacteroidaceae incertae sedis</taxon>
        <taxon>Candidatus Gallibacteroides</taxon>
    </lineage>
</organism>
<comment type="pathway">
    <text evidence="1 7">Pyrimidine metabolism; UMP biosynthesis via de novo pathway; UMP from orotate: step 2/2.</text>
</comment>
<sequence length="276" mass="31221">MNKQQLFENIKRKKSFLCVGLDTDIKKIPPHLLEYKEPIFSFNKEIIDATADLCVAYKPNLAFYESLGVEGWMAFEKTVRYIKEKYPDIFIIADAKRGDIGNTSEMYARSFFDHLNIDAVTVAPYMGEDSVKPFLLYPEKWVIVLGLTSNKGSQDFQLTADCNGERLFKKVMRVSQQWASDEQMMYVVGATQGRLFEDVRKIVPDHFLLVPGVGAQGGSLQEVAQYGMNSQCGLLVNSSRQIIYADKSEAFAQVARQQAQTVQQQMSELLKAKGIL</sequence>
<evidence type="ECO:0000256" key="1">
    <source>
        <dbReference type="ARBA" id="ARBA00004861"/>
    </source>
</evidence>
<dbReference type="SUPFAM" id="SSF51366">
    <property type="entry name" value="Ribulose-phoshate binding barrel"/>
    <property type="match status" value="1"/>
</dbReference>
<dbReference type="FunFam" id="3.20.20.70:FF:000157">
    <property type="entry name" value="Orotidine 5'-phosphate decarboxylase"/>
    <property type="match status" value="1"/>
</dbReference>
<comment type="caution">
    <text evidence="9">The sequence shown here is derived from an EMBL/GenBank/DDBJ whole genome shotgun (WGS) entry which is preliminary data.</text>
</comment>
<reference evidence="9" key="1">
    <citation type="submission" date="2020-10" db="EMBL/GenBank/DDBJ databases">
        <authorList>
            <person name="Gilroy R."/>
        </authorList>
    </citation>
    <scope>NUCLEOTIDE SEQUENCE</scope>
    <source>
        <strain evidence="9">CHK158-818</strain>
    </source>
</reference>
<evidence type="ECO:0000259" key="8">
    <source>
        <dbReference type="SMART" id="SM00934"/>
    </source>
</evidence>
<dbReference type="CDD" id="cd04725">
    <property type="entry name" value="OMP_decarboxylase_like"/>
    <property type="match status" value="1"/>
</dbReference>
<evidence type="ECO:0000256" key="4">
    <source>
        <dbReference type="ARBA" id="ARBA00022975"/>
    </source>
</evidence>
<keyword evidence="3 7" id="KW-0210">Decarboxylase</keyword>
<evidence type="ECO:0000256" key="3">
    <source>
        <dbReference type="ARBA" id="ARBA00022793"/>
    </source>
</evidence>
<comment type="catalytic activity">
    <reaction evidence="6 7">
        <text>orotidine 5'-phosphate + H(+) = UMP + CO2</text>
        <dbReference type="Rhea" id="RHEA:11596"/>
        <dbReference type="ChEBI" id="CHEBI:15378"/>
        <dbReference type="ChEBI" id="CHEBI:16526"/>
        <dbReference type="ChEBI" id="CHEBI:57538"/>
        <dbReference type="ChEBI" id="CHEBI:57865"/>
        <dbReference type="EC" id="4.1.1.23"/>
    </reaction>
</comment>
<dbReference type="EMBL" id="DVNA01000190">
    <property type="protein sequence ID" value="HIU55810.1"/>
    <property type="molecule type" value="Genomic_DNA"/>
</dbReference>
<dbReference type="EC" id="4.1.1.23" evidence="7"/>
<gene>
    <name evidence="7 9" type="primary">pyrF</name>
    <name evidence="9" type="ORF">IAB03_08415</name>
</gene>
<dbReference type="InterPro" id="IPR011060">
    <property type="entry name" value="RibuloseP-bd_barrel"/>
</dbReference>
<dbReference type="PANTHER" id="PTHR43375:SF1">
    <property type="entry name" value="OROTIDINE 5'-PHOSPHATE DECARBOXYLASE"/>
    <property type="match status" value="1"/>
</dbReference>
<dbReference type="Proteomes" id="UP000824112">
    <property type="component" value="Unassembled WGS sequence"/>
</dbReference>
<evidence type="ECO:0000256" key="7">
    <source>
        <dbReference type="HAMAP-Rule" id="MF_01215"/>
    </source>
</evidence>
<comment type="similarity">
    <text evidence="2 7">Belongs to the OMP decarboxylase family. Type 2 subfamily.</text>
</comment>
<dbReference type="InterPro" id="IPR001754">
    <property type="entry name" value="OMPdeCOase_dom"/>
</dbReference>
<accession>A0A9D1M8K2</accession>
<dbReference type="AlphaFoldDB" id="A0A9D1M8K2"/>
<name>A0A9D1M8K2_9BACT</name>
<dbReference type="HAMAP" id="MF_01215">
    <property type="entry name" value="OMPdecase_type2"/>
    <property type="match status" value="1"/>
</dbReference>
<dbReference type="NCBIfam" id="TIGR02127">
    <property type="entry name" value="pyrF_sub2"/>
    <property type="match status" value="1"/>
</dbReference>
<evidence type="ECO:0000313" key="9">
    <source>
        <dbReference type="EMBL" id="HIU55810.1"/>
    </source>
</evidence>
<dbReference type="SMART" id="SM00934">
    <property type="entry name" value="OMPdecase"/>
    <property type="match status" value="1"/>
</dbReference>
<dbReference type="PANTHER" id="PTHR43375">
    <property type="entry name" value="OROTIDINE 5'-PHOSPHATE DECARBOXYLASE"/>
    <property type="match status" value="1"/>
</dbReference>
<dbReference type="Pfam" id="PF00215">
    <property type="entry name" value="OMPdecase"/>
    <property type="match status" value="1"/>
</dbReference>
<dbReference type="GO" id="GO:0006207">
    <property type="term" value="P:'de novo' pyrimidine nucleobase biosynthetic process"/>
    <property type="evidence" value="ECO:0007669"/>
    <property type="project" value="InterPro"/>
</dbReference>
<dbReference type="Gene3D" id="3.20.20.70">
    <property type="entry name" value="Aldolase class I"/>
    <property type="match status" value="1"/>
</dbReference>
<reference evidence="9" key="2">
    <citation type="journal article" date="2021" name="PeerJ">
        <title>Extensive microbial diversity within the chicken gut microbiome revealed by metagenomics and culture.</title>
        <authorList>
            <person name="Gilroy R."/>
            <person name="Ravi A."/>
            <person name="Getino M."/>
            <person name="Pursley I."/>
            <person name="Horton D.L."/>
            <person name="Alikhan N.F."/>
            <person name="Baker D."/>
            <person name="Gharbi K."/>
            <person name="Hall N."/>
            <person name="Watson M."/>
            <person name="Adriaenssens E.M."/>
            <person name="Foster-Nyarko E."/>
            <person name="Jarju S."/>
            <person name="Secka A."/>
            <person name="Antonio M."/>
            <person name="Oren A."/>
            <person name="Chaudhuri R.R."/>
            <person name="La Ragione R."/>
            <person name="Hildebrand F."/>
            <person name="Pallen M.J."/>
        </authorList>
    </citation>
    <scope>NUCLEOTIDE SEQUENCE</scope>
    <source>
        <strain evidence="9">CHK158-818</strain>
    </source>
</reference>